<evidence type="ECO:0000313" key="6">
    <source>
        <dbReference type="Proteomes" id="UP000887540"/>
    </source>
</evidence>
<feature type="signal peptide" evidence="5">
    <location>
        <begin position="1"/>
        <end position="18"/>
    </location>
</feature>
<keyword evidence="6" id="KW-1185">Reference proteome</keyword>
<protein>
    <submittedName>
        <fullName evidence="7">Uncharacterized protein</fullName>
    </submittedName>
</protein>
<dbReference type="WBParaSite" id="ACRNAN_scaffold1391.g16176.t1">
    <property type="protein sequence ID" value="ACRNAN_scaffold1391.g16176.t1"/>
    <property type="gene ID" value="ACRNAN_scaffold1391.g16176"/>
</dbReference>
<evidence type="ECO:0000313" key="7">
    <source>
        <dbReference type="WBParaSite" id="ACRNAN_scaffold1391.g16176.t1"/>
    </source>
</evidence>
<name>A0A914CUJ0_9BILA</name>
<evidence type="ECO:0000256" key="1">
    <source>
        <dbReference type="ARBA" id="ARBA00009283"/>
    </source>
</evidence>
<evidence type="ECO:0000256" key="3">
    <source>
        <dbReference type="PIRSR" id="PIRSR600407-1"/>
    </source>
</evidence>
<accession>A0A914CUJ0</accession>
<dbReference type="GO" id="GO:0016787">
    <property type="term" value="F:hydrolase activity"/>
    <property type="evidence" value="ECO:0007669"/>
    <property type="project" value="UniProtKB-KW"/>
</dbReference>
<evidence type="ECO:0000256" key="4">
    <source>
        <dbReference type="PIRSR" id="PIRSR600407-2"/>
    </source>
</evidence>
<feature type="binding site" evidence="4">
    <location>
        <begin position="221"/>
        <end position="225"/>
    </location>
    <ligand>
        <name>ATP</name>
        <dbReference type="ChEBI" id="CHEBI:30616"/>
    </ligand>
</feature>
<dbReference type="PANTHER" id="PTHR11782:SF127">
    <property type="entry name" value="NTPASE, ISOFORM F"/>
    <property type="match status" value="1"/>
</dbReference>
<dbReference type="CDD" id="cd24046">
    <property type="entry name" value="ASKHA_NBD_NTPDase5-like"/>
    <property type="match status" value="1"/>
</dbReference>
<dbReference type="Pfam" id="PF01150">
    <property type="entry name" value="GDA1_CD39"/>
    <property type="match status" value="1"/>
</dbReference>
<organism evidence="6 7">
    <name type="scientific">Acrobeloides nanus</name>
    <dbReference type="NCBI Taxonomy" id="290746"/>
    <lineage>
        <taxon>Eukaryota</taxon>
        <taxon>Metazoa</taxon>
        <taxon>Ecdysozoa</taxon>
        <taxon>Nematoda</taxon>
        <taxon>Chromadorea</taxon>
        <taxon>Rhabditida</taxon>
        <taxon>Tylenchina</taxon>
        <taxon>Cephalobomorpha</taxon>
        <taxon>Cephaloboidea</taxon>
        <taxon>Cephalobidae</taxon>
        <taxon>Acrobeloides</taxon>
    </lineage>
</organism>
<dbReference type="AlphaFoldDB" id="A0A914CUJ0"/>
<keyword evidence="4" id="KW-0547">Nucleotide-binding</keyword>
<proteinExistence type="inferred from homology"/>
<keyword evidence="5" id="KW-0732">Signal</keyword>
<sequence length="505" mass="56596">MFIRNILLVFLVLKITSANYSAGPFAKWTVQNAWKHPECATEIQKVLSPDLEEEECDTKKFYAAVIDGGSTGTRLHLFKFKHNPEIEHSMFELKKETFKELKPGLSSFCDNPEMAAENIRHLIMLAKKAVPKELWKHTPVTVKATAGLRLLPDDKAETILYHVQDEVDESGLLVGEESVGMLSEIDEGVFAWFTVNYLTNQLRHVALNANKATIAALDLGGGSTQVTFAPQYPVEAFSMVGESEFSHTINIFGIPVKLYTHSYLGNGLIAARLGIAQLTTQGNDSNTRKLTTHCLPADFLLDDWDYSGHIWIVTGTQNSSFEDCLASAKEYVVDIKNVREVPELQVHDVYVFSYFYDRGVQANIIRNSHEQKGGWATVGDYKLAAERACSLPAEAIGPEHWQPWQCLDLTYIYSLLHYGYGMPDDKEIHLTKKINGMETSWALGAAYHMLSHYHTTPHTPAVTNETPADYYEGQNDTTQPGIITQMVTYISDRATDVLSIFKMVS</sequence>
<keyword evidence="2" id="KW-0378">Hydrolase</keyword>
<dbReference type="GO" id="GO:0005524">
    <property type="term" value="F:ATP binding"/>
    <property type="evidence" value="ECO:0007669"/>
    <property type="project" value="UniProtKB-KW"/>
</dbReference>
<reference evidence="7" key="1">
    <citation type="submission" date="2022-11" db="UniProtKB">
        <authorList>
            <consortium name="WormBaseParasite"/>
        </authorList>
    </citation>
    <scope>IDENTIFICATION</scope>
</reference>
<keyword evidence="4" id="KW-0067">ATP-binding</keyword>
<evidence type="ECO:0000256" key="5">
    <source>
        <dbReference type="SAM" id="SignalP"/>
    </source>
</evidence>
<dbReference type="Proteomes" id="UP000887540">
    <property type="component" value="Unplaced"/>
</dbReference>
<comment type="similarity">
    <text evidence="1">Belongs to the GDA1/CD39 NTPase family.</text>
</comment>
<evidence type="ECO:0000256" key="2">
    <source>
        <dbReference type="ARBA" id="ARBA00022801"/>
    </source>
</evidence>
<dbReference type="Gene3D" id="3.30.420.150">
    <property type="entry name" value="Exopolyphosphatase. Domain 2"/>
    <property type="match status" value="1"/>
</dbReference>
<feature type="chain" id="PRO_5038078886" evidence="5">
    <location>
        <begin position="19"/>
        <end position="505"/>
    </location>
</feature>
<dbReference type="InterPro" id="IPR000407">
    <property type="entry name" value="GDA1_CD39_NTPase"/>
</dbReference>
<dbReference type="PANTHER" id="PTHR11782">
    <property type="entry name" value="ADENOSINE/GUANOSINE DIPHOSPHATASE"/>
    <property type="match status" value="1"/>
</dbReference>
<feature type="active site" description="Proton acceptor" evidence="3">
    <location>
        <position position="187"/>
    </location>
</feature>
<dbReference type="Gene3D" id="3.30.420.40">
    <property type="match status" value="1"/>
</dbReference>